<evidence type="ECO:0000256" key="1">
    <source>
        <dbReference type="SAM" id="MobiDB-lite"/>
    </source>
</evidence>
<reference evidence="2 3" key="1">
    <citation type="journal article" date="2014" name="Int. J. Syst. Evol. Microbiol.">
        <title>Phylogenomics and the dynamic genome evolution of the genus Streptococcus.</title>
        <authorList>
            <consortium name="The Broad Institute Genome Sequencing Platform"/>
            <person name="Richards V.P."/>
            <person name="Palmer S.R."/>
            <person name="Pavinski Bitar P.D."/>
            <person name="Qin X."/>
            <person name="Weinstock G.M."/>
            <person name="Highlander S.K."/>
            <person name="Town C.D."/>
            <person name="Burne R.A."/>
            <person name="Stanhope M.J."/>
        </authorList>
    </citation>
    <scope>NUCLEOTIDE SEQUENCE [LARGE SCALE GENOMIC DNA]</scope>
    <source>
        <strain evidence="2 3">707-05</strain>
    </source>
</reference>
<gene>
    <name evidence="2" type="ORF">STRIC_1564</name>
</gene>
<accession>G5K444</accession>
<organism evidence="2 3">
    <name type="scientific">Streptococcus ictaluri 707-05</name>
    <dbReference type="NCBI Taxonomy" id="764299"/>
    <lineage>
        <taxon>Bacteria</taxon>
        <taxon>Bacillati</taxon>
        <taxon>Bacillota</taxon>
        <taxon>Bacilli</taxon>
        <taxon>Lactobacillales</taxon>
        <taxon>Streptococcaceae</taxon>
        <taxon>Streptococcus</taxon>
    </lineage>
</organism>
<dbReference type="RefSeq" id="WP_008089813.1">
    <property type="nucleotide sequence ID" value="NZ_AEUX02000007.1"/>
</dbReference>
<name>G5K444_9STRE</name>
<evidence type="ECO:0000313" key="2">
    <source>
        <dbReference type="EMBL" id="EHI68926.1"/>
    </source>
</evidence>
<keyword evidence="3" id="KW-1185">Reference proteome</keyword>
<dbReference type="EMBL" id="AEUX02000007">
    <property type="protein sequence ID" value="EHI68926.1"/>
    <property type="molecule type" value="Genomic_DNA"/>
</dbReference>
<dbReference type="AlphaFoldDB" id="G5K444"/>
<comment type="caution">
    <text evidence="2">The sequence shown here is derived from an EMBL/GenBank/DDBJ whole genome shotgun (WGS) entry which is preliminary data.</text>
</comment>
<evidence type="ECO:0000313" key="3">
    <source>
        <dbReference type="Proteomes" id="UP000003330"/>
    </source>
</evidence>
<dbReference type="Proteomes" id="UP000003330">
    <property type="component" value="Unassembled WGS sequence"/>
</dbReference>
<feature type="compositionally biased region" description="Low complexity" evidence="1">
    <location>
        <begin position="20"/>
        <end position="35"/>
    </location>
</feature>
<protein>
    <submittedName>
        <fullName evidence="2">Uncharacterized protein</fullName>
    </submittedName>
</protein>
<proteinExistence type="predicted"/>
<sequence>MAEIKQIESENEAIRKRNEQAGQATNQTNQAAQAAYQEKLAEIERIKAENAAIHDRNAKARQEAERQNQQVLADYEKQHGEAAQALKDYLAKAPDNVTLDPIFSAEPATAPNGDVIKDEFTYNSADNTFVWTKQLHDWKKFVGKVNIHGKLLITKTVDPTTGNVKSVLTSVTLTHLDHTNVAEPEAVVFEENVWIYDNANQEIFHTKFDVRQAGKIDIHKTYTVNKTFDLAAGTKRRVLLISQYQGCLGDR</sequence>
<feature type="compositionally biased region" description="Basic and acidic residues" evidence="1">
    <location>
        <begin position="1"/>
        <end position="19"/>
    </location>
</feature>
<dbReference type="STRING" id="764299.STRIC_1564"/>
<feature type="region of interest" description="Disordered" evidence="1">
    <location>
        <begin position="1"/>
        <end position="35"/>
    </location>
</feature>